<dbReference type="Pfam" id="PF01810">
    <property type="entry name" value="LysE"/>
    <property type="match status" value="1"/>
</dbReference>
<gene>
    <name evidence="7" type="ORF">DLR72_03460</name>
</gene>
<name>A0ABD7FZL9_9VIBR</name>
<dbReference type="GO" id="GO:0005886">
    <property type="term" value="C:plasma membrane"/>
    <property type="evidence" value="ECO:0007669"/>
    <property type="project" value="UniProtKB-SubCell"/>
</dbReference>
<keyword evidence="3 6" id="KW-0812">Transmembrane</keyword>
<evidence type="ECO:0000256" key="6">
    <source>
        <dbReference type="SAM" id="Phobius"/>
    </source>
</evidence>
<evidence type="ECO:0000313" key="7">
    <source>
        <dbReference type="EMBL" id="RBM71596.1"/>
    </source>
</evidence>
<dbReference type="AlphaFoldDB" id="A0ABD7FZL9"/>
<sequence>MHLTLIENIVMDYTLFGPLLAFAFVSTFSPGPNNIMLMTSGANVGFLRTIPHMLGITFGFSIMVLLVGVGLTELFQRYPLIQQGLQILCTLYLVYLAVKIALSRPSKEGQEYQPMSFVAAALFQWVNPKGWSMALTAVSVFNPHASWLQLGLIALVFALVNLPSVSVWTAAGKQLSYWMNHPNYVRWFNGAMGGLLLLSVLPMML</sequence>
<feature type="transmembrane region" description="Helical" evidence="6">
    <location>
        <begin position="84"/>
        <end position="102"/>
    </location>
</feature>
<feature type="transmembrane region" description="Helical" evidence="6">
    <location>
        <begin position="184"/>
        <end position="204"/>
    </location>
</feature>
<organism evidence="7 8">
    <name type="scientific">Vibrio paracholerae</name>
    <dbReference type="NCBI Taxonomy" id="650003"/>
    <lineage>
        <taxon>Bacteria</taxon>
        <taxon>Pseudomonadati</taxon>
        <taxon>Pseudomonadota</taxon>
        <taxon>Gammaproteobacteria</taxon>
        <taxon>Vibrionales</taxon>
        <taxon>Vibrionaceae</taxon>
        <taxon>Vibrio</taxon>
    </lineage>
</organism>
<evidence type="ECO:0000256" key="2">
    <source>
        <dbReference type="ARBA" id="ARBA00022475"/>
    </source>
</evidence>
<reference evidence="7 8" key="1">
    <citation type="submission" date="2018-06" db="EMBL/GenBank/DDBJ databases">
        <title>Draft genome sequences of nine Vibrio sp. clinical isolates from across the United States representing the closest known relative of Vibrio cholerae.</title>
        <authorList>
            <person name="Islam M.T."/>
            <person name="Liang K."/>
            <person name="Im M.S."/>
            <person name="Winkjer J."/>
            <person name="Busby S."/>
            <person name="Batra D."/>
            <person name="Rowe L."/>
            <person name="Tarr C.L."/>
            <person name="Boucher Y."/>
        </authorList>
    </citation>
    <scope>NUCLEOTIDE SEQUENCE [LARGE SCALE GENOMIC DNA]</scope>
    <source>
        <strain evidence="7 8">2017V-1110</strain>
    </source>
</reference>
<evidence type="ECO:0000256" key="5">
    <source>
        <dbReference type="ARBA" id="ARBA00023136"/>
    </source>
</evidence>
<keyword evidence="4 6" id="KW-1133">Transmembrane helix</keyword>
<keyword evidence="2" id="KW-1003">Cell membrane</keyword>
<comment type="subcellular location">
    <subcellularLocation>
        <location evidence="1">Cell membrane</location>
        <topology evidence="1">Multi-pass membrane protein</topology>
    </subcellularLocation>
</comment>
<evidence type="ECO:0000256" key="3">
    <source>
        <dbReference type="ARBA" id="ARBA00022692"/>
    </source>
</evidence>
<comment type="caution">
    <text evidence="7">The sequence shown here is derived from an EMBL/GenBank/DDBJ whole genome shotgun (WGS) entry which is preliminary data.</text>
</comment>
<dbReference type="Proteomes" id="UP000252199">
    <property type="component" value="Unassembled WGS sequence"/>
</dbReference>
<feature type="transmembrane region" description="Helical" evidence="6">
    <location>
        <begin position="50"/>
        <end position="72"/>
    </location>
</feature>
<keyword evidence="5 6" id="KW-0472">Membrane</keyword>
<dbReference type="PANTHER" id="PTHR30086">
    <property type="entry name" value="ARGININE EXPORTER PROTEIN ARGO"/>
    <property type="match status" value="1"/>
</dbReference>
<accession>A0ABD7FZL9</accession>
<feature type="transmembrane region" description="Helical" evidence="6">
    <location>
        <begin position="12"/>
        <end position="30"/>
    </location>
</feature>
<evidence type="ECO:0000256" key="1">
    <source>
        <dbReference type="ARBA" id="ARBA00004651"/>
    </source>
</evidence>
<protein>
    <submittedName>
        <fullName evidence="7">LysE family translocator</fullName>
    </submittedName>
</protein>
<dbReference type="PANTHER" id="PTHR30086:SF20">
    <property type="entry name" value="ARGININE EXPORTER PROTEIN ARGO-RELATED"/>
    <property type="match status" value="1"/>
</dbReference>
<evidence type="ECO:0000256" key="4">
    <source>
        <dbReference type="ARBA" id="ARBA00022989"/>
    </source>
</evidence>
<feature type="transmembrane region" description="Helical" evidence="6">
    <location>
        <begin position="147"/>
        <end position="172"/>
    </location>
</feature>
<proteinExistence type="predicted"/>
<dbReference type="EMBL" id="QKKU01000015">
    <property type="protein sequence ID" value="RBM71596.1"/>
    <property type="molecule type" value="Genomic_DNA"/>
</dbReference>
<dbReference type="InterPro" id="IPR001123">
    <property type="entry name" value="LeuE-type"/>
</dbReference>
<evidence type="ECO:0000313" key="8">
    <source>
        <dbReference type="Proteomes" id="UP000252199"/>
    </source>
</evidence>